<dbReference type="PROSITE" id="PS51362">
    <property type="entry name" value="TGF_BETA_2"/>
    <property type="match status" value="1"/>
</dbReference>
<dbReference type="Proteomes" id="UP001488805">
    <property type="component" value="Unassembled WGS sequence"/>
</dbReference>
<evidence type="ECO:0000256" key="8">
    <source>
        <dbReference type="ARBA" id="ARBA00023157"/>
    </source>
</evidence>
<keyword evidence="7 14" id="KW-0339">Growth factor</keyword>
<evidence type="ECO:0000256" key="11">
    <source>
        <dbReference type="ARBA" id="ARBA00053188"/>
    </source>
</evidence>
<dbReference type="SMART" id="SM00204">
    <property type="entry name" value="TGFB"/>
    <property type="match status" value="1"/>
</dbReference>
<evidence type="ECO:0000256" key="9">
    <source>
        <dbReference type="ARBA" id="ARBA00023180"/>
    </source>
</evidence>
<comment type="subcellular location">
    <subcellularLocation>
        <location evidence="1">Secreted</location>
    </subcellularLocation>
</comment>
<dbReference type="PRINTS" id="PR00670">
    <property type="entry name" value="INHIBINBA"/>
</dbReference>
<keyword evidence="5" id="KW-0372">Hormone</keyword>
<dbReference type="InterPro" id="IPR015615">
    <property type="entry name" value="TGF-beta-rel"/>
</dbReference>
<evidence type="ECO:0000256" key="3">
    <source>
        <dbReference type="ARBA" id="ARBA00014111"/>
    </source>
</evidence>
<evidence type="ECO:0000256" key="4">
    <source>
        <dbReference type="ARBA" id="ARBA00022525"/>
    </source>
</evidence>
<feature type="domain" description="TGF-beta family profile" evidence="16">
    <location>
        <begin position="278"/>
        <end position="397"/>
    </location>
</feature>
<dbReference type="PANTHER" id="PTHR11848:SF290">
    <property type="entry name" value="INHIBIN BETA A CHAIN PRECURSOR"/>
    <property type="match status" value="1"/>
</dbReference>
<dbReference type="GO" id="GO:0008083">
    <property type="term" value="F:growth factor activity"/>
    <property type="evidence" value="ECO:0007669"/>
    <property type="project" value="UniProtKB-KW"/>
</dbReference>
<feature type="signal peptide" evidence="15">
    <location>
        <begin position="1"/>
        <end position="19"/>
    </location>
</feature>
<gene>
    <name evidence="17" type="ORF">VZT92_003448</name>
</gene>
<evidence type="ECO:0000256" key="6">
    <source>
        <dbReference type="ARBA" id="ARBA00022729"/>
    </source>
</evidence>
<comment type="function">
    <text evidence="11">Inhibins/activins are involved in regulating a number of diverse functions such as hypothalamic and pituitary hormone secretion, gonadal hormone secretion, germ cell development and maturation, erythroid differentiation, insulin secretion, nerve cell survival, embryonic axial development or bone growth, depending on their subunit composition.</text>
</comment>
<evidence type="ECO:0000313" key="17">
    <source>
        <dbReference type="EMBL" id="KAK9538263.1"/>
    </source>
</evidence>
<dbReference type="Pfam" id="PF00019">
    <property type="entry name" value="TGF_beta"/>
    <property type="match status" value="1"/>
</dbReference>
<sequence>MSSQFSVLFFMAIGLLVDAFPTVSPALEVDVTSRLQEGALSSDCPSCSLLQMRTNSSSSGGQSDMVQAVKRHILNMLHLSTRPNVTQPIPRAALLNAIKKLHVGRVAEDGSVEIQEEGRGPWAPTPPEPPSEMITFAEPGDSLNTVTFDISKEGSSSSVVEQANVWIFLKKSVANRVKGKVTLRLLQLHHEDDDAKEECVSEKMVDTRRSGWHTLAVSRSVQNLLDGSSSSLSLRVSCPLCTEAGASPVLMPAGGRDQSHRPFLMVALRAEEEAAQRRVKRGLECDGKIRVCCKRQFYVNFKDIGWNDWIIAPSGYHANYCEGDCPNHMASFSGSSLSFHSTVINHYRMRGYGPFQNIKSCCVPTRLRAMSMLYYNEEQKIIKKDIQDMIVDECGCS</sequence>
<dbReference type="GO" id="GO:0005615">
    <property type="term" value="C:extracellular space"/>
    <property type="evidence" value="ECO:0007669"/>
    <property type="project" value="TreeGrafter"/>
</dbReference>
<evidence type="ECO:0000313" key="18">
    <source>
        <dbReference type="Proteomes" id="UP001488805"/>
    </source>
</evidence>
<dbReference type="PROSITE" id="PS00250">
    <property type="entry name" value="TGF_BETA_1"/>
    <property type="match status" value="1"/>
</dbReference>
<evidence type="ECO:0000256" key="13">
    <source>
        <dbReference type="ARBA" id="ARBA00064700"/>
    </source>
</evidence>
<name>A0AAW1FVM7_ZOAVI</name>
<dbReference type="Gene3D" id="2.60.120.970">
    <property type="match status" value="1"/>
</dbReference>
<feature type="chain" id="PRO_5043900973" description="Inhibin beta A chain" evidence="15">
    <location>
        <begin position="20"/>
        <end position="397"/>
    </location>
</feature>
<comment type="similarity">
    <text evidence="2 14">Belongs to the TGF-beta family.</text>
</comment>
<keyword evidence="4" id="KW-0964">Secreted</keyword>
<dbReference type="InterPro" id="IPR001839">
    <property type="entry name" value="TGF-b_C"/>
</dbReference>
<dbReference type="Pfam" id="PF00688">
    <property type="entry name" value="TGFb_propeptide"/>
    <property type="match status" value="1"/>
</dbReference>
<dbReference type="AlphaFoldDB" id="A0AAW1FVM7"/>
<dbReference type="GO" id="GO:0005125">
    <property type="term" value="F:cytokine activity"/>
    <property type="evidence" value="ECO:0007669"/>
    <property type="project" value="TreeGrafter"/>
</dbReference>
<keyword evidence="18" id="KW-1185">Reference proteome</keyword>
<dbReference type="SUPFAM" id="SSF57501">
    <property type="entry name" value="Cystine-knot cytokines"/>
    <property type="match status" value="1"/>
</dbReference>
<dbReference type="CDD" id="cd19404">
    <property type="entry name" value="TGF_beta_INHBA"/>
    <property type="match status" value="1"/>
</dbReference>
<evidence type="ECO:0000256" key="5">
    <source>
        <dbReference type="ARBA" id="ARBA00022702"/>
    </source>
</evidence>
<comment type="function">
    <text evidence="12">Inhibin A is a dimer of alpha/INHA and beta-A/INHBA that functions as a feedback regulator in the hypothalamic-pituitary-gonadal (HPG) axis. Inhibits the secretion of FSH from the anterior pituitary gland by acting on pituitary gonadotrope cells. Antagonizes activin A by binding to the proteoglycan, betaglycan, and forming a stable complex with and, thereby, sequestering type II activin receptors while excluding type I receptor.</text>
</comment>
<accession>A0AAW1FVM7</accession>
<reference evidence="17 18" key="1">
    <citation type="journal article" date="2024" name="Genome Biol. Evol.">
        <title>Chromosome-level genome assembly of the viviparous eelpout Zoarces viviparus.</title>
        <authorList>
            <person name="Fuhrmann N."/>
            <person name="Brasseur M.V."/>
            <person name="Bakowski C.E."/>
            <person name="Podsiadlowski L."/>
            <person name="Prost S."/>
            <person name="Krehenwinkel H."/>
            <person name="Mayer C."/>
        </authorList>
    </citation>
    <scope>NUCLEOTIDE SEQUENCE [LARGE SCALE GENOMIC DNA]</scope>
    <source>
        <strain evidence="17">NO-MEL_2022_Ind0_liver</strain>
    </source>
</reference>
<evidence type="ECO:0000256" key="14">
    <source>
        <dbReference type="RuleBase" id="RU000354"/>
    </source>
</evidence>
<comment type="caution">
    <text evidence="17">The sequence shown here is derived from an EMBL/GenBank/DDBJ whole genome shotgun (WGS) entry which is preliminary data.</text>
</comment>
<evidence type="ECO:0000256" key="15">
    <source>
        <dbReference type="SAM" id="SignalP"/>
    </source>
</evidence>
<evidence type="ECO:0000259" key="16">
    <source>
        <dbReference type="PROSITE" id="PS51362"/>
    </source>
</evidence>
<keyword evidence="6 15" id="KW-0732">Signal</keyword>
<evidence type="ECO:0000256" key="12">
    <source>
        <dbReference type="ARBA" id="ARBA00056675"/>
    </source>
</evidence>
<evidence type="ECO:0000256" key="2">
    <source>
        <dbReference type="ARBA" id="ARBA00006656"/>
    </source>
</evidence>
<dbReference type="InterPro" id="IPR000491">
    <property type="entry name" value="Inhibin_betaA"/>
</dbReference>
<comment type="subunit">
    <text evidence="13">Dimeric, linked by one or more disulfide bonds. Inhibin A is a dimer of alpha/INHA and beta-A/INHBA. Activin A is a homodimer of beta-A/INHBA. Activin AB is a dimer of beta-A/INHBA and beta-B/INHBB. Interacts with FST and FSTL3; these interactions prevent activin A interaction to its type II receptor. Activin A interacts with ACVR2A. Activin A interacts with BMPR2. Inhibin A interacts with ACVR1; this interaction creates a non-signaling complex (NSC) that inhibits ACVR1-mediated BMP signaling. Inhibin A interacts with ACVR2A.</text>
</comment>
<protein>
    <recommendedName>
        <fullName evidence="3">Inhibin beta A chain</fullName>
    </recommendedName>
    <alternativeName>
        <fullName evidence="10">Activin beta-A chain</fullName>
    </alternativeName>
</protein>
<evidence type="ECO:0000256" key="1">
    <source>
        <dbReference type="ARBA" id="ARBA00004613"/>
    </source>
</evidence>
<dbReference type="FunFam" id="2.10.90.10:FF:000005">
    <property type="entry name" value="Inhibin beta A chain"/>
    <property type="match status" value="1"/>
</dbReference>
<dbReference type="InterPro" id="IPR029034">
    <property type="entry name" value="Cystine-knot_cytokine"/>
</dbReference>
<dbReference type="FunFam" id="2.60.120.970:FF:000028">
    <property type="entry name" value="Inhibin subunit beta C"/>
    <property type="match status" value="1"/>
</dbReference>
<dbReference type="GO" id="GO:0005179">
    <property type="term" value="F:hormone activity"/>
    <property type="evidence" value="ECO:0007669"/>
    <property type="project" value="InterPro"/>
</dbReference>
<keyword evidence="8" id="KW-1015">Disulfide bond</keyword>
<keyword evidence="9" id="KW-0325">Glycoprotein</keyword>
<organism evidence="17 18">
    <name type="scientific">Zoarces viviparus</name>
    <name type="common">Viviparous eelpout</name>
    <name type="synonym">Blennius viviparus</name>
    <dbReference type="NCBI Taxonomy" id="48416"/>
    <lineage>
        <taxon>Eukaryota</taxon>
        <taxon>Metazoa</taxon>
        <taxon>Chordata</taxon>
        <taxon>Craniata</taxon>
        <taxon>Vertebrata</taxon>
        <taxon>Euteleostomi</taxon>
        <taxon>Actinopterygii</taxon>
        <taxon>Neopterygii</taxon>
        <taxon>Teleostei</taxon>
        <taxon>Neoteleostei</taxon>
        <taxon>Acanthomorphata</taxon>
        <taxon>Eupercaria</taxon>
        <taxon>Perciformes</taxon>
        <taxon>Cottioidei</taxon>
        <taxon>Zoarcales</taxon>
        <taxon>Zoarcidae</taxon>
        <taxon>Zoarcinae</taxon>
        <taxon>Zoarces</taxon>
    </lineage>
</organism>
<dbReference type="PANTHER" id="PTHR11848">
    <property type="entry name" value="TGF-BETA FAMILY"/>
    <property type="match status" value="1"/>
</dbReference>
<dbReference type="EMBL" id="JBCEZU010000023">
    <property type="protein sequence ID" value="KAK9538263.1"/>
    <property type="molecule type" value="Genomic_DNA"/>
</dbReference>
<proteinExistence type="inferred from homology"/>
<evidence type="ECO:0000256" key="10">
    <source>
        <dbReference type="ARBA" id="ARBA00032434"/>
    </source>
</evidence>
<dbReference type="InterPro" id="IPR001111">
    <property type="entry name" value="TGF-b_propeptide"/>
</dbReference>
<evidence type="ECO:0000256" key="7">
    <source>
        <dbReference type="ARBA" id="ARBA00023030"/>
    </source>
</evidence>
<dbReference type="Gene3D" id="2.10.90.10">
    <property type="entry name" value="Cystine-knot cytokines"/>
    <property type="match status" value="1"/>
</dbReference>
<dbReference type="InterPro" id="IPR017948">
    <property type="entry name" value="TGFb_CS"/>
</dbReference>